<dbReference type="AlphaFoldDB" id="A0A9Q0H264"/>
<protein>
    <submittedName>
        <fullName evidence="2">Uncharacterized protein</fullName>
    </submittedName>
</protein>
<gene>
    <name evidence="2" type="ORF">NE237_013478</name>
</gene>
<feature type="region of interest" description="Disordered" evidence="1">
    <location>
        <begin position="1"/>
        <end position="33"/>
    </location>
</feature>
<proteinExistence type="predicted"/>
<accession>A0A9Q0H264</accession>
<dbReference type="Proteomes" id="UP001141806">
    <property type="component" value="Unassembled WGS sequence"/>
</dbReference>
<evidence type="ECO:0000313" key="3">
    <source>
        <dbReference type="Proteomes" id="UP001141806"/>
    </source>
</evidence>
<comment type="caution">
    <text evidence="2">The sequence shown here is derived from an EMBL/GenBank/DDBJ whole genome shotgun (WGS) entry which is preliminary data.</text>
</comment>
<organism evidence="2 3">
    <name type="scientific">Protea cynaroides</name>
    <dbReference type="NCBI Taxonomy" id="273540"/>
    <lineage>
        <taxon>Eukaryota</taxon>
        <taxon>Viridiplantae</taxon>
        <taxon>Streptophyta</taxon>
        <taxon>Embryophyta</taxon>
        <taxon>Tracheophyta</taxon>
        <taxon>Spermatophyta</taxon>
        <taxon>Magnoliopsida</taxon>
        <taxon>Proteales</taxon>
        <taxon>Proteaceae</taxon>
        <taxon>Protea</taxon>
    </lineage>
</organism>
<dbReference type="EMBL" id="JAMYWD010000011">
    <property type="protein sequence ID" value="KAJ4956695.1"/>
    <property type="molecule type" value="Genomic_DNA"/>
</dbReference>
<evidence type="ECO:0000256" key="1">
    <source>
        <dbReference type="SAM" id="MobiDB-lite"/>
    </source>
</evidence>
<sequence>MSCCAPAMSMARRNGSAPAMEGGGSTNDSNMKSCQRREEYEQSIPEMGMAKQHNHSGATNVSVPEEVSKHLGVKCQVVSKYLLGEVDPKEGRPTVMLETINSSRAIVGRWADAKDDNGFEEEDALQTTAGAFIEMGKRHRGRPPGGGNSQGLLLVIFSL</sequence>
<name>A0A9Q0H264_9MAGN</name>
<evidence type="ECO:0000313" key="2">
    <source>
        <dbReference type="EMBL" id="KAJ4956695.1"/>
    </source>
</evidence>
<reference evidence="2" key="1">
    <citation type="journal article" date="2023" name="Plant J.">
        <title>The genome of the king protea, Protea cynaroides.</title>
        <authorList>
            <person name="Chang J."/>
            <person name="Duong T.A."/>
            <person name="Schoeman C."/>
            <person name="Ma X."/>
            <person name="Roodt D."/>
            <person name="Barker N."/>
            <person name="Li Z."/>
            <person name="Van de Peer Y."/>
            <person name="Mizrachi E."/>
        </authorList>
    </citation>
    <scope>NUCLEOTIDE SEQUENCE</scope>
    <source>
        <tissue evidence="2">Young leaves</tissue>
    </source>
</reference>
<keyword evidence="3" id="KW-1185">Reference proteome</keyword>